<name>A0AA39GNW7_9BILA</name>
<dbReference type="Proteomes" id="UP001175271">
    <property type="component" value="Unassembled WGS sequence"/>
</dbReference>
<protein>
    <recommendedName>
        <fullName evidence="3">MD-2-related lipid-recognition domain-containing protein</fullName>
    </recommendedName>
</protein>
<proteinExistence type="predicted"/>
<comment type="caution">
    <text evidence="1">The sequence shown here is derived from an EMBL/GenBank/DDBJ whole genome shotgun (WGS) entry which is preliminary data.</text>
</comment>
<dbReference type="EMBL" id="JAUCMV010000006">
    <property type="protein sequence ID" value="KAK0390446.1"/>
    <property type="molecule type" value="Genomic_DNA"/>
</dbReference>
<dbReference type="PANTHER" id="PTHR35573:SF2">
    <property type="entry name" value="MD-2-RELATED LIPID-RECOGNITION DOMAIN-CONTAINING PROTEIN"/>
    <property type="match status" value="1"/>
</dbReference>
<reference evidence="1" key="1">
    <citation type="submission" date="2023-06" db="EMBL/GenBank/DDBJ databases">
        <title>Genomic analysis of the entomopathogenic nematode Steinernema hermaphroditum.</title>
        <authorList>
            <person name="Schwarz E.M."/>
            <person name="Heppert J.K."/>
            <person name="Baniya A."/>
            <person name="Schwartz H.T."/>
            <person name="Tan C.-H."/>
            <person name="Antoshechkin I."/>
            <person name="Sternberg P.W."/>
            <person name="Goodrich-Blair H."/>
            <person name="Dillman A.R."/>
        </authorList>
    </citation>
    <scope>NUCLEOTIDE SEQUENCE</scope>
    <source>
        <strain evidence="1">PS9179</strain>
        <tissue evidence="1">Whole animal</tissue>
    </source>
</reference>
<organism evidence="1 2">
    <name type="scientific">Steinernema hermaphroditum</name>
    <dbReference type="NCBI Taxonomy" id="289476"/>
    <lineage>
        <taxon>Eukaryota</taxon>
        <taxon>Metazoa</taxon>
        <taxon>Ecdysozoa</taxon>
        <taxon>Nematoda</taxon>
        <taxon>Chromadorea</taxon>
        <taxon>Rhabditida</taxon>
        <taxon>Tylenchina</taxon>
        <taxon>Panagrolaimomorpha</taxon>
        <taxon>Strongyloidoidea</taxon>
        <taxon>Steinernematidae</taxon>
        <taxon>Steinernema</taxon>
    </lineage>
</organism>
<dbReference type="PANTHER" id="PTHR35573">
    <property type="entry name" value="PROTEIN CBG22129"/>
    <property type="match status" value="1"/>
</dbReference>
<gene>
    <name evidence="1" type="ORF">QR680_019357</name>
</gene>
<accession>A0AA39GNW7</accession>
<evidence type="ECO:0000313" key="1">
    <source>
        <dbReference type="EMBL" id="KAK0390446.1"/>
    </source>
</evidence>
<keyword evidence="2" id="KW-1185">Reference proteome</keyword>
<dbReference type="AlphaFoldDB" id="A0AA39GNW7"/>
<sequence length="256" mass="30006">MVRRFLHNIRIARVYGTYTVNPFSAKDAQRVVDVGIFEKSKVYGRCVEETNLLRHLEHLREKSPHFIKVRNEIVKFVYEVDRAVDSVKFNVRVDTDGFEPFTAYLQYLRGNKPILFLNEAAVTNSSGDETFPIDFRQTVRFFFDVTNLKNKKRFDNLEVEIALYKRYSGWLGCGWIFVPTFGLLNNLDLCKDNLSCPIRPGRQVVEVPLEPSPMLRQVLRMVHDATIPYQISIRIRNRRNPKTELLCVNYQTRIII</sequence>
<evidence type="ECO:0000313" key="2">
    <source>
        <dbReference type="Proteomes" id="UP001175271"/>
    </source>
</evidence>
<evidence type="ECO:0008006" key="3">
    <source>
        <dbReference type="Google" id="ProtNLM"/>
    </source>
</evidence>